<evidence type="ECO:0000313" key="8">
    <source>
        <dbReference type="EMBL" id="AMK77219.1"/>
    </source>
</evidence>
<evidence type="ECO:0000256" key="5">
    <source>
        <dbReference type="ARBA" id="ARBA00022989"/>
    </source>
</evidence>
<accession>A0A126T554</accession>
<keyword evidence="2" id="KW-0813">Transport</keyword>
<dbReference type="SUPFAM" id="SSF118215">
    <property type="entry name" value="Proton glutamate symport protein"/>
    <property type="match status" value="1"/>
</dbReference>
<dbReference type="GO" id="GO:0006835">
    <property type="term" value="P:dicarboxylic acid transport"/>
    <property type="evidence" value="ECO:0007669"/>
    <property type="project" value="TreeGrafter"/>
</dbReference>
<dbReference type="Gene3D" id="1.10.3860.10">
    <property type="entry name" value="Sodium:dicarboxylate symporter"/>
    <property type="match status" value="1"/>
</dbReference>
<feature type="transmembrane region" description="Helical" evidence="7">
    <location>
        <begin position="158"/>
        <end position="178"/>
    </location>
</feature>
<reference evidence="8 9" key="1">
    <citation type="journal article" date="2015" name="Environ. Microbiol.">
        <title>Methane oxidation coupled to nitrate reduction under hypoxia by the Gammaproteobacterium Methylomonas denitrificans, sp. nov. type strain FJG1.</title>
        <authorList>
            <person name="Kits K.D."/>
            <person name="Klotz M.G."/>
            <person name="Stein L.Y."/>
        </authorList>
    </citation>
    <scope>NUCLEOTIDE SEQUENCE [LARGE SCALE GENOMIC DNA]</scope>
    <source>
        <strain evidence="8 9">FJG1</strain>
    </source>
</reference>
<evidence type="ECO:0000256" key="7">
    <source>
        <dbReference type="SAM" id="Phobius"/>
    </source>
</evidence>
<dbReference type="STRING" id="1538553.JT25_012110"/>
<feature type="transmembrane region" description="Helical" evidence="7">
    <location>
        <begin position="190"/>
        <end position="214"/>
    </location>
</feature>
<sequence length="416" mass="44814">MKNHHRLLLSLVLGAGAGLICHGFADSEALQIFNRYLMEPVGQIFLRLIFMIVVPMVMSGLMLGVYQLSNHHGLARVAKRTLFFTVLASSASVAVGISLVNLAQPGVGLDISQMLGDNAGVHKIQQNVAQAKPVVQSLLEIIPKNPFASATQALEGEMLSLMFFSLAFGAALAATNGDKPSRWIELLEETYAACLLVVDTAMKLAPIAVFALVFQSTFKFGHHILFSLGFYVLVVVTGLMVQQAVVYSMLLRFFTRIKPLSFFRQCRDVYLYAFATASSNATLPRSLELAEQDLKLRPEVARFVLTIGSTANQNGTALFEGITVLFLAQVYGVDLSLAQQVQVVLMSILAGIGTAGVPGGSLPLIMILTQQVGIPPEGMGLILGVDRFLDMCRTTLNVSGDLVIAALVDQPEPEGT</sequence>
<evidence type="ECO:0000256" key="6">
    <source>
        <dbReference type="ARBA" id="ARBA00023136"/>
    </source>
</evidence>
<dbReference type="OrthoDB" id="9766690at2"/>
<dbReference type="KEGG" id="mdn:JT25_012110"/>
<keyword evidence="6 7" id="KW-0472">Membrane</keyword>
<feature type="transmembrane region" description="Helical" evidence="7">
    <location>
        <begin position="44"/>
        <end position="69"/>
    </location>
</feature>
<feature type="transmembrane region" description="Helical" evidence="7">
    <location>
        <begin position="226"/>
        <end position="254"/>
    </location>
</feature>
<dbReference type="Pfam" id="PF00375">
    <property type="entry name" value="SDF"/>
    <property type="match status" value="1"/>
</dbReference>
<dbReference type="RefSeq" id="WP_036278024.1">
    <property type="nucleotide sequence ID" value="NZ_CP014476.1"/>
</dbReference>
<evidence type="ECO:0000256" key="1">
    <source>
        <dbReference type="ARBA" id="ARBA00004651"/>
    </source>
</evidence>
<gene>
    <name evidence="8" type="ORF">JT25_012110</name>
</gene>
<keyword evidence="5 7" id="KW-1133">Transmembrane helix</keyword>
<dbReference type="GO" id="GO:0005886">
    <property type="term" value="C:plasma membrane"/>
    <property type="evidence" value="ECO:0007669"/>
    <property type="project" value="UniProtKB-SubCell"/>
</dbReference>
<evidence type="ECO:0000256" key="3">
    <source>
        <dbReference type="ARBA" id="ARBA00022475"/>
    </source>
</evidence>
<keyword evidence="4 7" id="KW-0812">Transmembrane</keyword>
<dbReference type="EMBL" id="CP014476">
    <property type="protein sequence ID" value="AMK77219.1"/>
    <property type="molecule type" value="Genomic_DNA"/>
</dbReference>
<keyword evidence="9" id="KW-1185">Reference proteome</keyword>
<feature type="transmembrane region" description="Helical" evidence="7">
    <location>
        <begin position="81"/>
        <end position="103"/>
    </location>
</feature>
<protein>
    <submittedName>
        <fullName evidence="8">Sodium:proton symporter</fullName>
    </submittedName>
</protein>
<proteinExistence type="predicted"/>
<evidence type="ECO:0000313" key="9">
    <source>
        <dbReference type="Proteomes" id="UP000030512"/>
    </source>
</evidence>
<name>A0A126T554_9GAMM</name>
<dbReference type="AlphaFoldDB" id="A0A126T554"/>
<dbReference type="PRINTS" id="PR00173">
    <property type="entry name" value="EDTRNSPORT"/>
</dbReference>
<organism evidence="8 9">
    <name type="scientific">Methylomonas denitrificans</name>
    <dbReference type="NCBI Taxonomy" id="1538553"/>
    <lineage>
        <taxon>Bacteria</taxon>
        <taxon>Pseudomonadati</taxon>
        <taxon>Pseudomonadota</taxon>
        <taxon>Gammaproteobacteria</taxon>
        <taxon>Methylococcales</taxon>
        <taxon>Methylococcaceae</taxon>
        <taxon>Methylomonas</taxon>
    </lineage>
</organism>
<dbReference type="InterPro" id="IPR036458">
    <property type="entry name" value="Na:dicarbo_symporter_sf"/>
</dbReference>
<evidence type="ECO:0000256" key="2">
    <source>
        <dbReference type="ARBA" id="ARBA00022448"/>
    </source>
</evidence>
<comment type="subcellular location">
    <subcellularLocation>
        <location evidence="1">Cell membrane</location>
        <topology evidence="1">Multi-pass membrane protein</topology>
    </subcellularLocation>
</comment>
<dbReference type="PANTHER" id="PTHR42865:SF7">
    <property type="entry name" value="PROTON_GLUTAMATE-ASPARTATE SYMPORTER"/>
    <property type="match status" value="1"/>
</dbReference>
<dbReference type="InterPro" id="IPR001991">
    <property type="entry name" value="Na-dicarboxylate_symporter"/>
</dbReference>
<dbReference type="GO" id="GO:0015293">
    <property type="term" value="F:symporter activity"/>
    <property type="evidence" value="ECO:0007669"/>
    <property type="project" value="UniProtKB-KW"/>
</dbReference>
<evidence type="ECO:0000256" key="4">
    <source>
        <dbReference type="ARBA" id="ARBA00022692"/>
    </source>
</evidence>
<dbReference type="PANTHER" id="PTHR42865">
    <property type="entry name" value="PROTON/GLUTAMATE-ASPARTATE SYMPORTER"/>
    <property type="match status" value="1"/>
</dbReference>
<dbReference type="Proteomes" id="UP000030512">
    <property type="component" value="Chromosome"/>
</dbReference>
<keyword evidence="3" id="KW-1003">Cell membrane</keyword>